<accession>A0ACC1HGJ3</accession>
<reference evidence="1" key="1">
    <citation type="submission" date="2022-06" db="EMBL/GenBank/DDBJ databases">
        <title>Phylogenomic reconstructions and comparative analyses of Kickxellomycotina fungi.</title>
        <authorList>
            <person name="Reynolds N.K."/>
            <person name="Stajich J.E."/>
            <person name="Barry K."/>
            <person name="Grigoriev I.V."/>
            <person name="Crous P."/>
            <person name="Smith M.E."/>
        </authorList>
    </citation>
    <scope>NUCLEOTIDE SEQUENCE</scope>
    <source>
        <strain evidence="1">RSA 2271</strain>
    </source>
</reference>
<evidence type="ECO:0000313" key="2">
    <source>
        <dbReference type="Proteomes" id="UP001145114"/>
    </source>
</evidence>
<proteinExistence type="predicted"/>
<comment type="caution">
    <text evidence="1">The sequence shown here is derived from an EMBL/GenBank/DDBJ whole genome shotgun (WGS) entry which is preliminary data.</text>
</comment>
<feature type="non-terminal residue" evidence="1">
    <location>
        <position position="819"/>
    </location>
</feature>
<dbReference type="EMBL" id="JAMZIH010005963">
    <property type="protein sequence ID" value="KAJ1674441.1"/>
    <property type="molecule type" value="Genomic_DNA"/>
</dbReference>
<sequence>MSSDDCPSGDAMGSALRLPLQTPRHLAPNVGGGMASPAAIGWPYFSPLQPGTAGAPWFSGTRIQEFLDDYEVLAERMQYTDREKARRMIDYVASELQDDIRLTVEYEDGDWSGLRDILIEQYDLLDQPCYRQDLDDLTEEKWKLNDVTKKTNRFTYLWRRVYGQDYDGDRKARRYLEALPDELVWAVTDEIYDRSALRSYNEVRKIAIKRATRILNIQRTARRKDSDTKHTATRTTSQQRNTTIDTTPRKHTSADYDKLADQFQKLALQVKELQTESAKATAISKPCLYCDQRGHAKRQCKLLTQDLQAKVVYINQQGRLTNQNGEVYQINTGNGGIRALVTMSATNLVRSEPVQLATNTTTATIHWEEAPVAASGDNATYMSESDVNGMKRQAERQLPRPRKRADEAEAQNPQSTLTDAEQKHKTRILPRTWEEGMSATAVEKILNQPAPLSLKELISLAPAVRRSLHDSTGTHRVPIPGTPSANSRHVSGAMCDRPWQHVLYSCATGAVQGSICGLPVRFSLDAGSELNLMTETVYRQLAERGGIVLRTDLPWRVRDANGGSKPTQAVGVACDIEIGGTRTTAHVFVMTGGEYEVLLGQPWQRLARLKSENRPDGSLWCSIQDAESDQEVTFCAVPSVNKKAYQASGDRLSIEEDEHIVGRVTVEIDPLGVFREGGLLEYTVGTRYKSVKDKVKPATAPLVGVPALTFPKTMESITRKKSMTEERLAVVRIGDGNLREEEVAYIRDRLRPVAETLAVKPTDLGTLSATIEEPVKVHTIPHEAWNDRPYPYPRALEEKILTLLKEKLDLGILEPCQGP</sequence>
<name>A0ACC1HGJ3_9FUNG</name>
<dbReference type="Proteomes" id="UP001145114">
    <property type="component" value="Unassembled WGS sequence"/>
</dbReference>
<organism evidence="1 2">
    <name type="scientific">Spiromyces aspiralis</name>
    <dbReference type="NCBI Taxonomy" id="68401"/>
    <lineage>
        <taxon>Eukaryota</taxon>
        <taxon>Fungi</taxon>
        <taxon>Fungi incertae sedis</taxon>
        <taxon>Zoopagomycota</taxon>
        <taxon>Kickxellomycotina</taxon>
        <taxon>Kickxellomycetes</taxon>
        <taxon>Kickxellales</taxon>
        <taxon>Kickxellaceae</taxon>
        <taxon>Spiromyces</taxon>
    </lineage>
</organism>
<evidence type="ECO:0000313" key="1">
    <source>
        <dbReference type="EMBL" id="KAJ1674441.1"/>
    </source>
</evidence>
<gene>
    <name evidence="1" type="ORF">EV182_003267</name>
</gene>
<protein>
    <submittedName>
        <fullName evidence="1">Uncharacterized protein</fullName>
    </submittedName>
</protein>
<keyword evidence="2" id="KW-1185">Reference proteome</keyword>